<dbReference type="InterPro" id="IPR043502">
    <property type="entry name" value="DNA/RNA_pol_sf"/>
</dbReference>
<accession>A0A4Y2MXC0</accession>
<dbReference type="EMBL" id="BGPR01008019">
    <property type="protein sequence ID" value="GBN31010.1"/>
    <property type="molecule type" value="Genomic_DNA"/>
</dbReference>
<proteinExistence type="predicted"/>
<sequence length="171" mass="19399">MKNHPYPIPLANHILANLTDGKFFAKIDLAQAYLQLRIDDASAEAQTIVTRREAFKVNRLQLCVNVPPETEEQLCKHLRLVQECLSESGIRANKNKCIFKIKAVEFFGFVIDASGIYPSASKVRAINETPRPENKIELQAVLGQLNFYHNFLKDKATIAEPLHRLLEKDAE</sequence>
<dbReference type="OrthoDB" id="6510925at2759"/>
<reference evidence="1 2" key="1">
    <citation type="journal article" date="2019" name="Sci. Rep.">
        <title>Orb-weaving spider Araneus ventricosus genome elucidates the spidroin gene catalogue.</title>
        <authorList>
            <person name="Kono N."/>
            <person name="Nakamura H."/>
            <person name="Ohtoshi R."/>
            <person name="Moran D.A.P."/>
            <person name="Shinohara A."/>
            <person name="Yoshida Y."/>
            <person name="Fujiwara M."/>
            <person name="Mori M."/>
            <person name="Tomita M."/>
            <person name="Arakawa K."/>
        </authorList>
    </citation>
    <scope>NUCLEOTIDE SEQUENCE [LARGE SCALE GENOMIC DNA]</scope>
</reference>
<evidence type="ECO:0008006" key="3">
    <source>
        <dbReference type="Google" id="ProtNLM"/>
    </source>
</evidence>
<evidence type="ECO:0000313" key="1">
    <source>
        <dbReference type="EMBL" id="GBN31010.1"/>
    </source>
</evidence>
<gene>
    <name evidence="1" type="ORF">AVEN_51061_1</name>
</gene>
<dbReference type="SUPFAM" id="SSF56672">
    <property type="entry name" value="DNA/RNA polymerases"/>
    <property type="match status" value="1"/>
</dbReference>
<dbReference type="Proteomes" id="UP000499080">
    <property type="component" value="Unassembled WGS sequence"/>
</dbReference>
<evidence type="ECO:0000313" key="2">
    <source>
        <dbReference type="Proteomes" id="UP000499080"/>
    </source>
</evidence>
<organism evidence="1 2">
    <name type="scientific">Araneus ventricosus</name>
    <name type="common">Orbweaver spider</name>
    <name type="synonym">Epeira ventricosa</name>
    <dbReference type="NCBI Taxonomy" id="182803"/>
    <lineage>
        <taxon>Eukaryota</taxon>
        <taxon>Metazoa</taxon>
        <taxon>Ecdysozoa</taxon>
        <taxon>Arthropoda</taxon>
        <taxon>Chelicerata</taxon>
        <taxon>Arachnida</taxon>
        <taxon>Araneae</taxon>
        <taxon>Araneomorphae</taxon>
        <taxon>Entelegynae</taxon>
        <taxon>Araneoidea</taxon>
        <taxon>Araneidae</taxon>
        <taxon>Araneus</taxon>
    </lineage>
</organism>
<dbReference type="Gene3D" id="3.10.10.10">
    <property type="entry name" value="HIV Type 1 Reverse Transcriptase, subunit A, domain 1"/>
    <property type="match status" value="1"/>
</dbReference>
<protein>
    <recommendedName>
        <fullName evidence="3">Reverse transcriptase domain-containing protein</fullName>
    </recommendedName>
</protein>
<dbReference type="InterPro" id="IPR050951">
    <property type="entry name" value="Retrovirus_Pol_polyprotein"/>
</dbReference>
<dbReference type="PANTHER" id="PTHR37984:SF12">
    <property type="entry name" value="RIBONUCLEASE H"/>
    <property type="match status" value="1"/>
</dbReference>
<dbReference type="AlphaFoldDB" id="A0A4Y2MXC0"/>
<name>A0A4Y2MXC0_ARAVE</name>
<dbReference type="PANTHER" id="PTHR37984">
    <property type="entry name" value="PROTEIN CBG26694"/>
    <property type="match status" value="1"/>
</dbReference>
<dbReference type="GO" id="GO:0071897">
    <property type="term" value="P:DNA biosynthetic process"/>
    <property type="evidence" value="ECO:0007669"/>
    <property type="project" value="UniProtKB-ARBA"/>
</dbReference>
<dbReference type="InterPro" id="IPR043128">
    <property type="entry name" value="Rev_trsase/Diguanyl_cyclase"/>
</dbReference>
<keyword evidence="2" id="KW-1185">Reference proteome</keyword>
<comment type="caution">
    <text evidence="1">The sequence shown here is derived from an EMBL/GenBank/DDBJ whole genome shotgun (WGS) entry which is preliminary data.</text>
</comment>
<dbReference type="Gene3D" id="3.30.70.270">
    <property type="match status" value="3"/>
</dbReference>